<dbReference type="AlphaFoldDB" id="A0A368BQX9"/>
<evidence type="ECO:0000256" key="1">
    <source>
        <dbReference type="SAM" id="SignalP"/>
    </source>
</evidence>
<dbReference type="InterPro" id="IPR029063">
    <property type="entry name" value="SAM-dependent_MTases_sf"/>
</dbReference>
<dbReference type="InterPro" id="IPR013216">
    <property type="entry name" value="Methyltransf_11"/>
</dbReference>
<dbReference type="Pfam" id="PF08241">
    <property type="entry name" value="Methyltransf_11"/>
    <property type="match status" value="1"/>
</dbReference>
<keyword evidence="3" id="KW-0489">Methyltransferase</keyword>
<proteinExistence type="predicted"/>
<dbReference type="GO" id="GO:0032259">
    <property type="term" value="P:methylation"/>
    <property type="evidence" value="ECO:0007669"/>
    <property type="project" value="UniProtKB-KW"/>
</dbReference>
<organism evidence="3 4">
    <name type="scientific">SAR86 cluster bacterium</name>
    <dbReference type="NCBI Taxonomy" id="2030880"/>
    <lineage>
        <taxon>Bacteria</taxon>
        <taxon>Pseudomonadati</taxon>
        <taxon>Pseudomonadota</taxon>
        <taxon>Gammaproteobacteria</taxon>
        <taxon>SAR86 cluster</taxon>
    </lineage>
</organism>
<dbReference type="Proteomes" id="UP000252147">
    <property type="component" value="Unassembled WGS sequence"/>
</dbReference>
<dbReference type="Gene3D" id="3.40.50.150">
    <property type="entry name" value="Vaccinia Virus protein VP39"/>
    <property type="match status" value="1"/>
</dbReference>
<gene>
    <name evidence="3" type="ORF">DBW97_00880</name>
</gene>
<dbReference type="PIRSF" id="PIRSF031679">
    <property type="entry name" value="Mtase_Alr7345_prd"/>
    <property type="match status" value="1"/>
</dbReference>
<dbReference type="SUPFAM" id="SSF53335">
    <property type="entry name" value="S-adenosyl-L-methionine-dependent methyltransferases"/>
    <property type="match status" value="1"/>
</dbReference>
<dbReference type="EMBL" id="QOPD01000001">
    <property type="protein sequence ID" value="RCL39314.1"/>
    <property type="molecule type" value="Genomic_DNA"/>
</dbReference>
<dbReference type="InterPro" id="IPR016980">
    <property type="entry name" value="S-AdoMet-dep_MeTrfase_Alr7345"/>
</dbReference>
<reference evidence="3 4" key="1">
    <citation type="journal article" date="2018" name="Microbiome">
        <title>Fine metagenomic profile of the Mediterranean stratified and mixed water columns revealed by assembly and recruitment.</title>
        <authorList>
            <person name="Haro-Moreno J.M."/>
            <person name="Lopez-Perez M."/>
            <person name="De La Torre J.R."/>
            <person name="Picazo A."/>
            <person name="Camacho A."/>
            <person name="Rodriguez-Valera F."/>
        </authorList>
    </citation>
    <scope>NUCLEOTIDE SEQUENCE [LARGE SCALE GENOMIC DNA]</scope>
    <source>
        <strain evidence="3">MED-G83</strain>
    </source>
</reference>
<evidence type="ECO:0000313" key="4">
    <source>
        <dbReference type="Proteomes" id="UP000252147"/>
    </source>
</evidence>
<accession>A0A368BQX9</accession>
<comment type="caution">
    <text evidence="3">The sequence shown here is derived from an EMBL/GenBank/DDBJ whole genome shotgun (WGS) entry which is preliminary data.</text>
</comment>
<keyword evidence="3" id="KW-0808">Transferase</keyword>
<keyword evidence="1" id="KW-0732">Signal</keyword>
<dbReference type="GO" id="GO:0008757">
    <property type="term" value="F:S-adenosylmethionine-dependent methyltransferase activity"/>
    <property type="evidence" value="ECO:0007669"/>
    <property type="project" value="InterPro"/>
</dbReference>
<feature type="signal peptide" evidence="1">
    <location>
        <begin position="1"/>
        <end position="19"/>
    </location>
</feature>
<evidence type="ECO:0000259" key="2">
    <source>
        <dbReference type="Pfam" id="PF08241"/>
    </source>
</evidence>
<evidence type="ECO:0000313" key="3">
    <source>
        <dbReference type="EMBL" id="RCL39314.1"/>
    </source>
</evidence>
<feature type="domain" description="Methyltransferase type 11" evidence="2">
    <location>
        <begin position="66"/>
        <end position="170"/>
    </location>
</feature>
<name>A0A368BQX9_9GAMM</name>
<feature type="chain" id="PRO_5016719271" evidence="1">
    <location>
        <begin position="20"/>
        <end position="263"/>
    </location>
</feature>
<protein>
    <submittedName>
        <fullName evidence="3">Methyltransferase domain-containing protein</fullName>
    </submittedName>
</protein>
<sequence>MKLKLFVLFLMALLSKAHHTDSDFDSLKAAIENDLRTVTFKERDQYRNPYETLKFFGLKDNQVVVELSPGGGWYTEILAPYLKKKGELIAAHYNPETSAYYARSRTAFDKKIASNNMFSEVRVVELDKSYGVENSADLVVTFRNLHNWIGQQGDDILSRAYKVLKPGGSFGVVDHRAKPGTSLEAMKKSGYITEEYAISVAEKAGFILVASSEINANSKDTADYQNGVWTLPPSLRLKEIDKDKYLAIGESDRFTLLFKKPEK</sequence>